<dbReference type="GO" id="GO:0019622">
    <property type="term" value="P:3-(3-hydroxy)phenylpropionate catabolic process"/>
    <property type="evidence" value="ECO:0007669"/>
    <property type="project" value="TreeGrafter"/>
</dbReference>
<dbReference type="EMBL" id="MU007087">
    <property type="protein sequence ID" value="KAF2422878.1"/>
    <property type="molecule type" value="Genomic_DNA"/>
</dbReference>
<dbReference type="InterPro" id="IPR050631">
    <property type="entry name" value="PheA/TfdB_FAD_monoxygenase"/>
</dbReference>
<dbReference type="GO" id="GO:0008688">
    <property type="term" value="F:3-(3-hydroxyphenyl)propionate hydroxylase activity"/>
    <property type="evidence" value="ECO:0007669"/>
    <property type="project" value="TreeGrafter"/>
</dbReference>
<dbReference type="AlphaFoldDB" id="A0A9P4TU72"/>
<dbReference type="InterPro" id="IPR036188">
    <property type="entry name" value="FAD/NAD-bd_sf"/>
</dbReference>
<dbReference type="GO" id="GO:0071949">
    <property type="term" value="F:FAD binding"/>
    <property type="evidence" value="ECO:0007669"/>
    <property type="project" value="InterPro"/>
</dbReference>
<evidence type="ECO:0000256" key="2">
    <source>
        <dbReference type="ARBA" id="ARBA00022827"/>
    </source>
</evidence>
<gene>
    <name evidence="5" type="ORF">EJ08DRAFT_596573</name>
</gene>
<name>A0A9P4TU72_9PEZI</name>
<evidence type="ECO:0000313" key="5">
    <source>
        <dbReference type="EMBL" id="KAF2422878.1"/>
    </source>
</evidence>
<evidence type="ECO:0000256" key="1">
    <source>
        <dbReference type="ARBA" id="ARBA00022630"/>
    </source>
</evidence>
<feature type="domain" description="FAD-binding" evidence="4">
    <location>
        <begin position="4"/>
        <end position="388"/>
    </location>
</feature>
<dbReference type="OrthoDB" id="2096480at2759"/>
<reference evidence="5" key="1">
    <citation type="journal article" date="2020" name="Stud. Mycol.">
        <title>101 Dothideomycetes genomes: a test case for predicting lifestyles and emergence of pathogens.</title>
        <authorList>
            <person name="Haridas S."/>
            <person name="Albert R."/>
            <person name="Binder M."/>
            <person name="Bloem J."/>
            <person name="Labutti K."/>
            <person name="Salamov A."/>
            <person name="Andreopoulos B."/>
            <person name="Baker S."/>
            <person name="Barry K."/>
            <person name="Bills G."/>
            <person name="Bluhm B."/>
            <person name="Cannon C."/>
            <person name="Castanera R."/>
            <person name="Culley D."/>
            <person name="Daum C."/>
            <person name="Ezra D."/>
            <person name="Gonzalez J."/>
            <person name="Henrissat B."/>
            <person name="Kuo A."/>
            <person name="Liang C."/>
            <person name="Lipzen A."/>
            <person name="Lutzoni F."/>
            <person name="Magnuson J."/>
            <person name="Mondo S."/>
            <person name="Nolan M."/>
            <person name="Ohm R."/>
            <person name="Pangilinan J."/>
            <person name="Park H.-J."/>
            <person name="Ramirez L."/>
            <person name="Alfaro M."/>
            <person name="Sun H."/>
            <person name="Tritt A."/>
            <person name="Yoshinaga Y."/>
            <person name="Zwiers L.-H."/>
            <person name="Turgeon B."/>
            <person name="Goodwin S."/>
            <person name="Spatafora J."/>
            <person name="Crous P."/>
            <person name="Grigoriev I."/>
        </authorList>
    </citation>
    <scope>NUCLEOTIDE SEQUENCE</scope>
    <source>
        <strain evidence="5">CBS 130266</strain>
    </source>
</reference>
<dbReference type="InterPro" id="IPR002938">
    <property type="entry name" value="FAD-bd"/>
</dbReference>
<dbReference type="SUPFAM" id="SSF51905">
    <property type="entry name" value="FAD/NAD(P)-binding domain"/>
    <property type="match status" value="1"/>
</dbReference>
<accession>A0A9P4TU72</accession>
<dbReference type="PANTHER" id="PTHR43476:SF3">
    <property type="entry name" value="FAD-BINDING MONOOXYGENASE"/>
    <property type="match status" value="1"/>
</dbReference>
<dbReference type="Gene3D" id="3.50.50.60">
    <property type="entry name" value="FAD/NAD(P)-binding domain"/>
    <property type="match status" value="2"/>
</dbReference>
<protein>
    <submittedName>
        <fullName evidence="5">FAD/NAD(P)-binding domain-containing protein</fullName>
    </submittedName>
</protein>
<organism evidence="5 6">
    <name type="scientific">Tothia fuscella</name>
    <dbReference type="NCBI Taxonomy" id="1048955"/>
    <lineage>
        <taxon>Eukaryota</taxon>
        <taxon>Fungi</taxon>
        <taxon>Dikarya</taxon>
        <taxon>Ascomycota</taxon>
        <taxon>Pezizomycotina</taxon>
        <taxon>Dothideomycetes</taxon>
        <taxon>Pleosporomycetidae</taxon>
        <taxon>Venturiales</taxon>
        <taxon>Cylindrosympodiaceae</taxon>
        <taxon>Tothia</taxon>
    </lineage>
</organism>
<evidence type="ECO:0000256" key="3">
    <source>
        <dbReference type="ARBA" id="ARBA00023002"/>
    </source>
</evidence>
<dbReference type="Pfam" id="PF01494">
    <property type="entry name" value="FAD_binding_3"/>
    <property type="match status" value="1"/>
</dbReference>
<proteinExistence type="predicted"/>
<sequence length="637" mass="71787">METTEVIICGCGPSGAMLSAQLGRLGVSNICLEKQQGITQDPRGIALDEDGIRALQSIGIYDSIYSEIGQCMGKFNFIDGVHNNLHQQPFMWLDYSTSEGGTAHVGFICHKQPILEAHLRRVASNMATCQIREGCSITNISEDKDYVYATYQDQRHVEHTIRGKFFVGTDGKTGFTRKKYLEPKGIEMVQSAATPYSETWVAVNWHMKLPTPKTHPDFPLWKLGYNPEEVYDLFFPTDFRFLCNPHRAAVCGRFGLTQDRLWRFEFVVRTGEDGNHLSQEENLKHIIYPYITHPGARYGLSSPMAYPSDCIETIRARPFLFSARSCNKWALDRVILCGDSAHVFPPFGGQGIVSGFRDAVALSWRLKVACLPGYKDYEPLLEAWYTERKQQLELSLAATIENGKYVTEGDPLKRLARNTYLWLIQLVPTWKRSLEQGARREGMLRYVFEPGMHFLPDYGGGQTMPQVYAAPIYFNGSCLPKEGIIFTDDQVFSPLKSGLFQLVALAERLEDIKEYERELEDVGEFAHNLVIAGEVTYIVADIDAGGLSDLPSNSNKLKMAALRSVIRVATADEFASSHLCRGRPEPLYYDPYRIHQSFPGKRFLVVRPDRIVFAACRDKAGLIHALGQINSVLELGM</sequence>
<evidence type="ECO:0000259" key="4">
    <source>
        <dbReference type="Pfam" id="PF01494"/>
    </source>
</evidence>
<dbReference type="Proteomes" id="UP000800235">
    <property type="component" value="Unassembled WGS sequence"/>
</dbReference>
<dbReference type="PANTHER" id="PTHR43476">
    <property type="entry name" value="3-(3-HYDROXY-PHENYL)PROPIONATE/3-HYDROXYCINNAMIC ACID HYDROXYLASE"/>
    <property type="match status" value="1"/>
</dbReference>
<keyword evidence="3" id="KW-0560">Oxidoreductase</keyword>
<dbReference type="PRINTS" id="PR00420">
    <property type="entry name" value="RNGMNOXGNASE"/>
</dbReference>
<keyword evidence="6" id="KW-1185">Reference proteome</keyword>
<keyword evidence="1" id="KW-0285">Flavoprotein</keyword>
<comment type="caution">
    <text evidence="5">The sequence shown here is derived from an EMBL/GenBank/DDBJ whole genome shotgun (WGS) entry which is preliminary data.</text>
</comment>
<keyword evidence="2" id="KW-0274">FAD</keyword>
<evidence type="ECO:0000313" key="6">
    <source>
        <dbReference type="Proteomes" id="UP000800235"/>
    </source>
</evidence>